<reference evidence="1 2" key="1">
    <citation type="journal article" date="2006" name="Proc. Natl. Acad. Sci. U.S.A.">
        <title>Identification of genes subject to positive selection in uropathogenic strains of Escherichia coli: a comparative genomics approach.</title>
        <authorList>
            <person name="Chen S.L."/>
            <person name="Hung C.S."/>
            <person name="Xu J."/>
            <person name="Reigstad C.S."/>
            <person name="Magrini V."/>
            <person name="Sabo A."/>
            <person name="Blasiar D."/>
            <person name="Bieri T."/>
            <person name="Meyer R.R."/>
            <person name="Ozersky P."/>
            <person name="Armstrong J.R."/>
            <person name="Fulton R.S."/>
            <person name="Latreille J.P."/>
            <person name="Spieth J."/>
            <person name="Hooton T.M."/>
            <person name="Mardis E.R."/>
            <person name="Hultgren S.J."/>
            <person name="Gordon J.I."/>
        </authorList>
    </citation>
    <scope>NUCLEOTIDE SEQUENCE [LARGE SCALE GENOMIC DNA]</scope>
    <source>
        <strain evidence="2">UTI89 / UPEC</strain>
    </source>
</reference>
<name>Q1R272_ECOUT</name>
<dbReference type="KEGG" id="eci:UTI89_C5142"/>
<dbReference type="EMBL" id="CP000243">
    <property type="protein sequence ID" value="ABE10542.1"/>
    <property type="molecule type" value="Genomic_DNA"/>
</dbReference>
<evidence type="ECO:0000313" key="1">
    <source>
        <dbReference type="EMBL" id="ABE10542.1"/>
    </source>
</evidence>
<evidence type="ECO:0000313" key="2">
    <source>
        <dbReference type="Proteomes" id="UP000001952"/>
    </source>
</evidence>
<gene>
    <name evidence="1" type="ordered locus">UTI89_C5142</name>
</gene>
<sequence>MNHVYKKPVLRRLSISGFYSSGAAASLRIFFVPSSLGRCSAETANFLFLLVLYWHCPIMNGGLAGVETAGTSYARTCCGWLVNFR</sequence>
<organism evidence="1 2">
    <name type="scientific">Escherichia coli (strain UTI89 / UPEC)</name>
    <dbReference type="NCBI Taxonomy" id="364106"/>
    <lineage>
        <taxon>Bacteria</taxon>
        <taxon>Pseudomonadati</taxon>
        <taxon>Pseudomonadota</taxon>
        <taxon>Gammaproteobacteria</taxon>
        <taxon>Enterobacterales</taxon>
        <taxon>Enterobacteriaceae</taxon>
        <taxon>Escherichia</taxon>
    </lineage>
</organism>
<dbReference type="Proteomes" id="UP000001952">
    <property type="component" value="Chromosome"/>
</dbReference>
<dbReference type="HOGENOM" id="CLU_2665535_0_0_6"/>
<accession>Q1R272</accession>
<proteinExistence type="predicted"/>
<dbReference type="AlphaFoldDB" id="Q1R272"/>
<protein>
    <submittedName>
        <fullName evidence="1">Uncharacterized protein</fullName>
    </submittedName>
</protein>